<accession>A0A109JVU1</accession>
<dbReference type="AlphaFoldDB" id="A0A109JVU1"/>
<organism evidence="1 2">
    <name type="scientific">Bradyrhizobium macuxiense</name>
    <dbReference type="NCBI Taxonomy" id="1755647"/>
    <lineage>
        <taxon>Bacteria</taxon>
        <taxon>Pseudomonadati</taxon>
        <taxon>Pseudomonadota</taxon>
        <taxon>Alphaproteobacteria</taxon>
        <taxon>Hyphomicrobiales</taxon>
        <taxon>Nitrobacteraceae</taxon>
        <taxon>Bradyrhizobium</taxon>
    </lineage>
</organism>
<evidence type="ECO:0000313" key="2">
    <source>
        <dbReference type="Proteomes" id="UP000057737"/>
    </source>
</evidence>
<comment type="caution">
    <text evidence="1">The sequence shown here is derived from an EMBL/GenBank/DDBJ whole genome shotgun (WGS) entry which is preliminary data.</text>
</comment>
<gene>
    <name evidence="1" type="ORF">AS156_04865</name>
</gene>
<reference evidence="1 2" key="1">
    <citation type="submission" date="2015-11" db="EMBL/GenBank/DDBJ databases">
        <title>Draft Genome Sequence of the Strain BR 10303 (Bradyrhizobium sp.) isolated from nodules of Centrolobium paraense.</title>
        <authorList>
            <person name="Zelli J.E."/>
            <person name="Simoes-Araujo J.L."/>
            <person name="Barauna A.C."/>
            <person name="Silva K."/>
        </authorList>
    </citation>
    <scope>NUCLEOTIDE SEQUENCE [LARGE SCALE GENOMIC DNA]</scope>
    <source>
        <strain evidence="1 2">BR 10303</strain>
    </source>
</reference>
<keyword evidence="2" id="KW-1185">Reference proteome</keyword>
<name>A0A109JVU1_9BRAD</name>
<dbReference type="EMBL" id="LNCU01000056">
    <property type="protein sequence ID" value="KWV56036.1"/>
    <property type="molecule type" value="Genomic_DNA"/>
</dbReference>
<protein>
    <submittedName>
        <fullName evidence="1">Uncharacterized protein</fullName>
    </submittedName>
</protein>
<proteinExistence type="predicted"/>
<dbReference type="Proteomes" id="UP000057737">
    <property type="component" value="Unassembled WGS sequence"/>
</dbReference>
<evidence type="ECO:0000313" key="1">
    <source>
        <dbReference type="EMBL" id="KWV56036.1"/>
    </source>
</evidence>
<sequence>MTSAVQPDLTKRDRSASGLAAYSAPSNAAAWGLPMRRPIGSLLLLLAMTTASIAQTRRFECDAPRGKRIELGPSGNANDTQWIDDDLDAVRPTVVVDGETFSVTWGTSVAPERKGAKLTTYVFAAAHRNVGSIFATRVDDTTVEIFRFYFDSKALYKPPSRLGAPSPDGKVSPPFVASYFATCREQ</sequence>